<organism evidence="2 3">
    <name type="scientific">Aspergillus felis</name>
    <dbReference type="NCBI Taxonomy" id="1287682"/>
    <lineage>
        <taxon>Eukaryota</taxon>
        <taxon>Fungi</taxon>
        <taxon>Dikarya</taxon>
        <taxon>Ascomycota</taxon>
        <taxon>Pezizomycotina</taxon>
        <taxon>Eurotiomycetes</taxon>
        <taxon>Eurotiomycetidae</taxon>
        <taxon>Eurotiales</taxon>
        <taxon>Aspergillaceae</taxon>
        <taxon>Aspergillus</taxon>
        <taxon>Aspergillus subgen. Fumigati</taxon>
    </lineage>
</organism>
<name>A0A8H6V5H6_9EURO</name>
<dbReference type="Proteomes" id="UP000654922">
    <property type="component" value="Unassembled WGS sequence"/>
</dbReference>
<evidence type="ECO:0000313" key="2">
    <source>
        <dbReference type="EMBL" id="KAF7174635.1"/>
    </source>
</evidence>
<feature type="transmembrane region" description="Helical" evidence="1">
    <location>
        <begin position="40"/>
        <end position="56"/>
    </location>
</feature>
<accession>A0A8H6V5H6</accession>
<keyword evidence="1" id="KW-0472">Membrane</keyword>
<sequence length="127" mass="12791">MAVAAGIAVNVTVLALGAASLVAATVGALSGLAAVRGRSQTILLLLLLGFTLLLVLRRRPGELFLVGSGRQSHTSSGSGSRRQVFLDRLCTGHLASAGLAKSVQRAATASAIPDAPTGFAGAFLVLR</sequence>
<evidence type="ECO:0000256" key="1">
    <source>
        <dbReference type="SAM" id="Phobius"/>
    </source>
</evidence>
<gene>
    <name evidence="2" type="ORF">CNMCM5623_008977</name>
</gene>
<dbReference type="EMBL" id="JACBAE010000655">
    <property type="protein sequence ID" value="KAF7174635.1"/>
    <property type="molecule type" value="Genomic_DNA"/>
</dbReference>
<comment type="caution">
    <text evidence="2">The sequence shown here is derived from an EMBL/GenBank/DDBJ whole genome shotgun (WGS) entry which is preliminary data.</text>
</comment>
<protein>
    <submittedName>
        <fullName evidence="2">Uncharacterized protein</fullName>
    </submittedName>
</protein>
<proteinExistence type="predicted"/>
<keyword evidence="1" id="KW-1133">Transmembrane helix</keyword>
<keyword evidence="1" id="KW-0812">Transmembrane</keyword>
<reference evidence="2" key="1">
    <citation type="submission" date="2020-06" db="EMBL/GenBank/DDBJ databases">
        <title>Draft genome sequences of strains closely related to Aspergillus parafelis and Aspergillus hiratsukae.</title>
        <authorList>
            <person name="Dos Santos R.A.C."/>
            <person name="Rivero-Menendez O."/>
            <person name="Steenwyk J.L."/>
            <person name="Mead M.E."/>
            <person name="Goldman G.H."/>
            <person name="Alastruey-Izquierdo A."/>
            <person name="Rokas A."/>
        </authorList>
    </citation>
    <scope>NUCLEOTIDE SEQUENCE</scope>
    <source>
        <strain evidence="2">CNM-CM5623</strain>
    </source>
</reference>
<dbReference type="AlphaFoldDB" id="A0A8H6V5H6"/>
<evidence type="ECO:0000313" key="3">
    <source>
        <dbReference type="Proteomes" id="UP000654922"/>
    </source>
</evidence>